<dbReference type="RefSeq" id="WP_032550092.1">
    <property type="nucleotide sequence ID" value="NZ_JFFR01000006.1"/>
</dbReference>
<keyword evidence="4 6" id="KW-1133">Transmembrane helix</keyword>
<keyword evidence="2" id="KW-1003">Cell membrane</keyword>
<comment type="caution">
    <text evidence="8">The sequence shown here is derived from an EMBL/GenBank/DDBJ whole genome shotgun (WGS) entry which is preliminary data.</text>
</comment>
<evidence type="ECO:0000256" key="6">
    <source>
        <dbReference type="SAM" id="Phobius"/>
    </source>
</evidence>
<dbReference type="Gene3D" id="1.20.1640.10">
    <property type="entry name" value="Multidrug efflux transporter AcrB transmembrane domain"/>
    <property type="match status" value="2"/>
</dbReference>
<keyword evidence="5 6" id="KW-0472">Membrane</keyword>
<dbReference type="OrthoDB" id="9780358at2"/>
<evidence type="ECO:0000256" key="4">
    <source>
        <dbReference type="ARBA" id="ARBA00022989"/>
    </source>
</evidence>
<dbReference type="AlphaFoldDB" id="A0A066UU74"/>
<dbReference type="Proteomes" id="UP000027219">
    <property type="component" value="Unassembled WGS sequence"/>
</dbReference>
<dbReference type="PANTHER" id="PTHR33406:SF13">
    <property type="entry name" value="MEMBRANE PROTEIN YDFJ"/>
    <property type="match status" value="1"/>
</dbReference>
<protein>
    <submittedName>
        <fullName evidence="8">Membrane protein</fullName>
    </submittedName>
</protein>
<evidence type="ECO:0000259" key="7">
    <source>
        <dbReference type="Pfam" id="PF03176"/>
    </source>
</evidence>
<evidence type="ECO:0000313" key="9">
    <source>
        <dbReference type="Proteomes" id="UP000027219"/>
    </source>
</evidence>
<feature type="transmembrane region" description="Helical" evidence="6">
    <location>
        <begin position="697"/>
        <end position="717"/>
    </location>
</feature>
<keyword evidence="3 6" id="KW-0812">Transmembrane</keyword>
<organism evidence="8 9">
    <name type="scientific">Vibrio fortis</name>
    <dbReference type="NCBI Taxonomy" id="212667"/>
    <lineage>
        <taxon>Bacteria</taxon>
        <taxon>Pseudomonadati</taxon>
        <taxon>Pseudomonadota</taxon>
        <taxon>Gammaproteobacteria</taxon>
        <taxon>Vibrionales</taxon>
        <taxon>Vibrionaceae</taxon>
        <taxon>Vibrio</taxon>
    </lineage>
</organism>
<dbReference type="STRING" id="212667.VFDL14_07990"/>
<feature type="domain" description="Membrane transport protein MMPL" evidence="7">
    <location>
        <begin position="189"/>
        <end position="407"/>
    </location>
</feature>
<dbReference type="GO" id="GO:0005886">
    <property type="term" value="C:plasma membrane"/>
    <property type="evidence" value="ECO:0007669"/>
    <property type="project" value="UniProtKB-SubCell"/>
</dbReference>
<feature type="transmembrane region" description="Helical" evidence="6">
    <location>
        <begin position="263"/>
        <end position="282"/>
    </location>
</feature>
<evidence type="ECO:0000256" key="1">
    <source>
        <dbReference type="ARBA" id="ARBA00004651"/>
    </source>
</evidence>
<dbReference type="PANTHER" id="PTHR33406">
    <property type="entry name" value="MEMBRANE PROTEIN MJ1562-RELATED"/>
    <property type="match status" value="1"/>
</dbReference>
<evidence type="ECO:0000256" key="3">
    <source>
        <dbReference type="ARBA" id="ARBA00022692"/>
    </source>
</evidence>
<sequence length="786" mass="85793">MTKHSSSNSKFALTWLILVIFFSGLLIKQFAFSSAVPIETNILKLLPKNQQDPLAEQAFQQLSNSMSEQVLFLVSSESAKQAIAAAVSFESGLNHDMFASESPLFSKVQGKVSANTQSQWSDFYFQHRAQLLTEQQKQTLEHAPENQVQYVIQSLYNPFSGVTATELSLDPFLLFRDYIGEVGKTTSNFTLQEHYLTTQSAGQTHVLITATLAGSPYSLSTQEKLPLIESIEQNIEKEFGVEISHTGVVFYADYGTKSAKSEINTIGLGSLAGIIILIWVTFRSALPLALSLISIGTGLLVALASTVAIFGQVHLFSLVFGASLIGVSIDYSFHYLTDRLVAGSRWQSDKGLQHILMAISLGLVTSLIGYLGLLIAPFPGLQQLAMFSSIGLFAAYATVVCWYPLLAKRPSKDRPLPLASLLNAWLQLWNKPALRYALPALIAAASIVALTQIQYDDDIRQLQAMPETLKAQEQTITSVSGIGSSQSMLLVTAGNNQALLKSLQRLGSKLDQLVSNGTLSGYRSIHQLLPTTHEQKLNYQLVSELYRNQSQSLQSGLGWASFPELPAYQEITVTNFLRSPVSEPMRSLWLEPINGQQAAIVLLQDIHDSQRFDAWLNSKETQLLGIKYLNKADEISSLFSEYRIKVLELLLVALAGIGLVLGWRYGPKRAIIMLLPSIIAGAAGLGVTAAVGSSINLFNLLGLILILGIGIDYTLFFAEQKRSLGTLLAISLSGITTLLSFGLLSLSQTHAIHSFGVTVLTGIFVAWLLSPMAIGTEGNLAKRRTK</sequence>
<feature type="transmembrane region" description="Helical" evidence="6">
    <location>
        <begin position="384"/>
        <end position="406"/>
    </location>
</feature>
<feature type="transmembrane region" description="Helical" evidence="6">
    <location>
        <begin position="646"/>
        <end position="663"/>
    </location>
</feature>
<gene>
    <name evidence="8" type="ORF">VFDL14_07990</name>
</gene>
<proteinExistence type="predicted"/>
<feature type="transmembrane region" description="Helical" evidence="6">
    <location>
        <begin position="724"/>
        <end position="746"/>
    </location>
</feature>
<dbReference type="EMBL" id="JFFR01000006">
    <property type="protein sequence ID" value="KDN29472.1"/>
    <property type="molecule type" value="Genomic_DNA"/>
</dbReference>
<reference evidence="8 9" key="1">
    <citation type="submission" date="2014-02" db="EMBL/GenBank/DDBJ databases">
        <title>Vibrio fortis Dalian14 Genome Sequencing.</title>
        <authorList>
            <person name="Wang Y."/>
            <person name="Song L."/>
            <person name="Liu G."/>
            <person name="Ding J."/>
        </authorList>
    </citation>
    <scope>NUCLEOTIDE SEQUENCE [LARGE SCALE GENOMIC DNA]</scope>
    <source>
        <strain evidence="8 9">Dalian14</strain>
    </source>
</reference>
<accession>A0A066UU74</accession>
<dbReference type="InterPro" id="IPR050545">
    <property type="entry name" value="Mycobact_MmpL"/>
</dbReference>
<evidence type="ECO:0000256" key="5">
    <source>
        <dbReference type="ARBA" id="ARBA00023136"/>
    </source>
</evidence>
<evidence type="ECO:0000313" key="8">
    <source>
        <dbReference type="EMBL" id="KDN29472.1"/>
    </source>
</evidence>
<feature type="transmembrane region" description="Helical" evidence="6">
    <location>
        <begin position="354"/>
        <end position="378"/>
    </location>
</feature>
<feature type="transmembrane region" description="Helical" evidence="6">
    <location>
        <begin position="670"/>
        <end position="691"/>
    </location>
</feature>
<dbReference type="SUPFAM" id="SSF82866">
    <property type="entry name" value="Multidrug efflux transporter AcrB transmembrane domain"/>
    <property type="match status" value="2"/>
</dbReference>
<dbReference type="InterPro" id="IPR004869">
    <property type="entry name" value="MMPL_dom"/>
</dbReference>
<feature type="transmembrane region" description="Helical" evidence="6">
    <location>
        <begin position="436"/>
        <end position="455"/>
    </location>
</feature>
<feature type="transmembrane region" description="Helical" evidence="6">
    <location>
        <begin position="315"/>
        <end position="333"/>
    </location>
</feature>
<evidence type="ECO:0000256" key="2">
    <source>
        <dbReference type="ARBA" id="ARBA00022475"/>
    </source>
</evidence>
<feature type="transmembrane region" description="Helical" evidence="6">
    <location>
        <begin position="752"/>
        <end position="774"/>
    </location>
</feature>
<name>A0A066UU74_9VIBR</name>
<feature type="transmembrane region" description="Helical" evidence="6">
    <location>
        <begin position="289"/>
        <end position="309"/>
    </location>
</feature>
<keyword evidence="9" id="KW-1185">Reference proteome</keyword>
<dbReference type="Pfam" id="PF03176">
    <property type="entry name" value="MMPL"/>
    <property type="match status" value="1"/>
</dbReference>
<comment type="subcellular location">
    <subcellularLocation>
        <location evidence="1">Cell membrane</location>
        <topology evidence="1">Multi-pass membrane protein</topology>
    </subcellularLocation>
</comment>